<keyword evidence="14" id="KW-0238">DNA-binding</keyword>
<evidence type="ECO:0000256" key="10">
    <source>
        <dbReference type="ARBA" id="ARBA00022989"/>
    </source>
</evidence>
<dbReference type="OrthoDB" id="76293at2759"/>
<dbReference type="CDD" id="cd01389">
    <property type="entry name" value="HMG-box_ROX1-like"/>
    <property type="match status" value="1"/>
</dbReference>
<evidence type="ECO:0000256" key="1">
    <source>
        <dbReference type="ARBA" id="ARBA00001947"/>
    </source>
</evidence>
<dbReference type="SMART" id="SM00398">
    <property type="entry name" value="HMG"/>
    <property type="match status" value="1"/>
</dbReference>
<dbReference type="Gene3D" id="1.10.30.10">
    <property type="entry name" value="High mobility group box domain"/>
    <property type="match status" value="1"/>
</dbReference>
<evidence type="ECO:0000256" key="16">
    <source>
        <dbReference type="SAM" id="MobiDB-lite"/>
    </source>
</evidence>
<protein>
    <recommendedName>
        <fullName evidence="15">Peptide hydrolase</fullName>
        <ecNumber evidence="15">3.4.-.-</ecNumber>
    </recommendedName>
</protein>
<evidence type="ECO:0000256" key="3">
    <source>
        <dbReference type="ARBA" id="ARBA00010918"/>
    </source>
</evidence>
<organism evidence="19 20">
    <name type="scientific">Piloderma croceum (strain F 1598)</name>
    <dbReference type="NCBI Taxonomy" id="765440"/>
    <lineage>
        <taxon>Eukaryota</taxon>
        <taxon>Fungi</taxon>
        <taxon>Dikarya</taxon>
        <taxon>Basidiomycota</taxon>
        <taxon>Agaricomycotina</taxon>
        <taxon>Agaricomycetes</taxon>
        <taxon>Agaricomycetidae</taxon>
        <taxon>Atheliales</taxon>
        <taxon>Atheliaceae</taxon>
        <taxon>Piloderma</taxon>
    </lineage>
</organism>
<proteinExistence type="inferred from homology"/>
<dbReference type="SUPFAM" id="SSF53187">
    <property type="entry name" value="Zn-dependent exopeptidases"/>
    <property type="match status" value="1"/>
</dbReference>
<dbReference type="SUPFAM" id="SSF47095">
    <property type="entry name" value="HMG-box"/>
    <property type="match status" value="1"/>
</dbReference>
<keyword evidence="6 15" id="KW-0479">Metal-binding</keyword>
<sequence length="1079" mass="120090">MKTSTTSKKDKPPPTIGVPASTPIPAPSSILPFFFLYDSVLRRLFLRFWLQARLRNCGRVRVHGPYQILARRANLKPSIPKQQGLELQCSRTISSRSDDMQISSPPQDERKCQDPSSTSPRLKRAWTMLRLCPCARTTSTTPTFREQSLGNAKATGSDGAAYFVEEIQASVSEDQMGRQLKRRKAGIKTPLLNPTPANRQQWMLRQYSSSNRIPPIQPPPNQYSSRDSRCPLGFAPELISSQIPGLGLASPDDSPAFFDGPMPPAPVTGDIRSSHGKKRDASCIPRPPNAFILFRSSFIRSQQVPDKVEGNHSTLSKIIGMYWKTLPQEEREVREPKVLVAQAEHRKRYPDWRFRPGANEDDLDPLWVTPLTFWPSLLLARSRNGALMSAMYDDTTISLVIQCWLHMLIHREDRKHATNAVFYLLVKLHPNAPPDVLDKIFGSILVEPSHGIPRKRCWIRGWSMAIARQIQIGSEEQTCHVLHVGNYLLRALPLMSATPMQYITKMLKRTAALDVIWHAITQDASTKPYQTSSEPAKEARIPIYLIRDKLRGEVWGPTELQLWEEFSAAVGVSEEKLLKKWKREGKCYCPCCAKRAGGIIYVAGIGIAIETFRAEQFRFSYEKFAEDPSSTSSVTGRRFLSQKSFTHTSDRPTTKSAADGAPSLLLTYCLFPRYNPTTHLPQISESTILEYSKYLSEDIGYRTVGTREHALGDRWMVEQTERLKEECERVIRDTVGGRALECEVWRQEGSGSHRFDMMNKRLYKTYVNLSNIVMRISNGTSAGKEHAVLVNSHLDSTLPSPGAADDAISVGIMLECIRVLVNTPGWSPSYSIIFLFNNAEESLQDGSHLFSTQHPIASTVRAAINLEAAGTTGRDLLFQATSEQMVQAYSHVPRPFGTILANEIFSSGIILSDTDFRQFEQYLNVSGLDDLVENIQAGVAQHMGENALALLLYLSSSASPLPSLTAGYTPPTTVFFSNLGYFVSYSYRTAKILYILLFAASIVLVRVIYVEPAPALRKGNGIWREQARGGVAVVSGAVGAIAGANLVAFVMVNILGKGMSWFSSEMSTLGLYGPAALAG</sequence>
<feature type="domain" description="HMG box" evidence="18">
    <location>
        <begin position="284"/>
        <end position="353"/>
    </location>
</feature>
<evidence type="ECO:0000256" key="11">
    <source>
        <dbReference type="ARBA" id="ARBA00023049"/>
    </source>
</evidence>
<dbReference type="GO" id="GO:0046872">
    <property type="term" value="F:metal ion binding"/>
    <property type="evidence" value="ECO:0007669"/>
    <property type="project" value="UniProtKB-KW"/>
</dbReference>
<evidence type="ECO:0000313" key="19">
    <source>
        <dbReference type="EMBL" id="KIM74916.1"/>
    </source>
</evidence>
<dbReference type="STRING" id="765440.A0A0C3F4T7"/>
<evidence type="ECO:0000256" key="4">
    <source>
        <dbReference type="ARBA" id="ARBA00022670"/>
    </source>
</evidence>
<comment type="similarity">
    <text evidence="3 15">Belongs to the peptidase M28 family.</text>
</comment>
<feature type="transmembrane region" description="Helical" evidence="17">
    <location>
        <begin position="1031"/>
        <end position="1056"/>
    </location>
</feature>
<keyword evidence="4 15" id="KW-0645">Protease</keyword>
<dbReference type="PANTHER" id="PTHR12147:SF22">
    <property type="entry name" value="ENDOPLASMIC RETICULUM METALLOPEPTIDASE 1"/>
    <property type="match status" value="1"/>
</dbReference>
<dbReference type="PROSITE" id="PS50118">
    <property type="entry name" value="HMG_BOX_2"/>
    <property type="match status" value="1"/>
</dbReference>
<feature type="DNA-binding region" description="HMG box" evidence="14">
    <location>
        <begin position="284"/>
        <end position="353"/>
    </location>
</feature>
<feature type="region of interest" description="Disordered" evidence="16">
    <location>
        <begin position="1"/>
        <end position="22"/>
    </location>
</feature>
<keyword evidence="11" id="KW-0482">Metalloprotease</keyword>
<evidence type="ECO:0000256" key="8">
    <source>
        <dbReference type="ARBA" id="ARBA00022824"/>
    </source>
</evidence>
<evidence type="ECO:0000256" key="14">
    <source>
        <dbReference type="PROSITE-ProRule" id="PRU00267"/>
    </source>
</evidence>
<dbReference type="InParanoid" id="A0A0C3F4T7"/>
<keyword evidence="14" id="KW-0539">Nucleus</keyword>
<evidence type="ECO:0000256" key="12">
    <source>
        <dbReference type="ARBA" id="ARBA00023136"/>
    </source>
</evidence>
<evidence type="ECO:0000256" key="6">
    <source>
        <dbReference type="ARBA" id="ARBA00022723"/>
    </source>
</evidence>
<dbReference type="InterPro" id="IPR009071">
    <property type="entry name" value="HMG_box_dom"/>
</dbReference>
<dbReference type="InterPro" id="IPR007484">
    <property type="entry name" value="Peptidase_M28"/>
</dbReference>
<evidence type="ECO:0000259" key="18">
    <source>
        <dbReference type="PROSITE" id="PS50118"/>
    </source>
</evidence>
<accession>A0A0C3F4T7</accession>
<evidence type="ECO:0000313" key="20">
    <source>
        <dbReference type="Proteomes" id="UP000054166"/>
    </source>
</evidence>
<name>A0A0C3F4T7_PILCF</name>
<keyword evidence="8" id="KW-0256">Endoplasmic reticulum</keyword>
<keyword evidence="20" id="KW-1185">Reference proteome</keyword>
<comment type="subcellular location">
    <subcellularLocation>
        <location evidence="2">Endoplasmic reticulum membrane</location>
        <topology evidence="2">Multi-pass membrane protein</topology>
    </subcellularLocation>
</comment>
<evidence type="ECO:0000256" key="5">
    <source>
        <dbReference type="ARBA" id="ARBA00022692"/>
    </source>
</evidence>
<dbReference type="HOGENOM" id="CLU_286392_0_0_1"/>
<dbReference type="GO" id="GO:0003677">
    <property type="term" value="F:DNA binding"/>
    <property type="evidence" value="ECO:0007669"/>
    <property type="project" value="UniProtKB-UniRule"/>
</dbReference>
<dbReference type="GO" id="GO:0008235">
    <property type="term" value="F:metalloexopeptidase activity"/>
    <property type="evidence" value="ECO:0007669"/>
    <property type="project" value="InterPro"/>
</dbReference>
<dbReference type="PANTHER" id="PTHR12147">
    <property type="entry name" value="METALLOPEPTIDASE M28 FAMILY MEMBER"/>
    <property type="match status" value="1"/>
</dbReference>
<dbReference type="EC" id="3.4.-.-" evidence="15"/>
<keyword evidence="5 17" id="KW-0812">Transmembrane</keyword>
<reference evidence="20" key="2">
    <citation type="submission" date="2015-01" db="EMBL/GenBank/DDBJ databases">
        <title>Evolutionary Origins and Diversification of the Mycorrhizal Mutualists.</title>
        <authorList>
            <consortium name="DOE Joint Genome Institute"/>
            <consortium name="Mycorrhizal Genomics Consortium"/>
            <person name="Kohler A."/>
            <person name="Kuo A."/>
            <person name="Nagy L.G."/>
            <person name="Floudas D."/>
            <person name="Copeland A."/>
            <person name="Barry K.W."/>
            <person name="Cichocki N."/>
            <person name="Veneault-Fourrey C."/>
            <person name="LaButti K."/>
            <person name="Lindquist E.A."/>
            <person name="Lipzen A."/>
            <person name="Lundell T."/>
            <person name="Morin E."/>
            <person name="Murat C."/>
            <person name="Riley R."/>
            <person name="Ohm R."/>
            <person name="Sun H."/>
            <person name="Tunlid A."/>
            <person name="Henrissat B."/>
            <person name="Grigoriev I.V."/>
            <person name="Hibbett D.S."/>
            <person name="Martin F."/>
        </authorList>
    </citation>
    <scope>NUCLEOTIDE SEQUENCE [LARGE SCALE GENOMIC DNA]</scope>
    <source>
        <strain evidence="20">F 1598</strain>
    </source>
</reference>
<dbReference type="FunFam" id="3.40.630.10:FF:000008">
    <property type="entry name" value="Endoplasmic reticulum metallopeptidase 1"/>
    <property type="match status" value="1"/>
</dbReference>
<dbReference type="AlphaFoldDB" id="A0A0C3F4T7"/>
<evidence type="ECO:0000256" key="13">
    <source>
        <dbReference type="ARBA" id="ARBA00023180"/>
    </source>
</evidence>
<dbReference type="GO" id="GO:0005634">
    <property type="term" value="C:nucleus"/>
    <property type="evidence" value="ECO:0007669"/>
    <property type="project" value="UniProtKB-UniRule"/>
</dbReference>
<keyword evidence="9 15" id="KW-0862">Zinc</keyword>
<keyword evidence="10 17" id="KW-1133">Transmembrane helix</keyword>
<feature type="compositionally biased region" description="Polar residues" evidence="16">
    <location>
        <begin position="95"/>
        <end position="106"/>
    </location>
</feature>
<dbReference type="InterPro" id="IPR036910">
    <property type="entry name" value="HMG_box_dom_sf"/>
</dbReference>
<evidence type="ECO:0000256" key="7">
    <source>
        <dbReference type="ARBA" id="ARBA00022801"/>
    </source>
</evidence>
<evidence type="ECO:0000256" key="15">
    <source>
        <dbReference type="RuleBase" id="RU361240"/>
    </source>
</evidence>
<keyword evidence="13" id="KW-0325">Glycoprotein</keyword>
<feature type="region of interest" description="Disordered" evidence="16">
    <location>
        <begin position="95"/>
        <end position="121"/>
    </location>
</feature>
<gene>
    <name evidence="19" type="ORF">PILCRDRAFT_92345</name>
</gene>
<dbReference type="Pfam" id="PF00505">
    <property type="entry name" value="HMG_box"/>
    <property type="match status" value="1"/>
</dbReference>
<feature type="transmembrane region" description="Helical" evidence="17">
    <location>
        <begin position="992"/>
        <end position="1010"/>
    </location>
</feature>
<keyword evidence="7 15" id="KW-0378">Hydrolase</keyword>
<dbReference type="InterPro" id="IPR045175">
    <property type="entry name" value="M28_fam"/>
</dbReference>
<comment type="cofactor">
    <cofactor evidence="1">
        <name>Zn(2+)</name>
        <dbReference type="ChEBI" id="CHEBI:29105"/>
    </cofactor>
</comment>
<dbReference type="Gene3D" id="3.40.630.10">
    <property type="entry name" value="Zn peptidases"/>
    <property type="match status" value="1"/>
</dbReference>
<evidence type="ECO:0000256" key="9">
    <source>
        <dbReference type="ARBA" id="ARBA00022833"/>
    </source>
</evidence>
<dbReference type="Pfam" id="PF04389">
    <property type="entry name" value="Peptidase_M28"/>
    <property type="match status" value="1"/>
</dbReference>
<dbReference type="GO" id="GO:0006508">
    <property type="term" value="P:proteolysis"/>
    <property type="evidence" value="ECO:0007669"/>
    <property type="project" value="UniProtKB-KW"/>
</dbReference>
<reference evidence="19 20" key="1">
    <citation type="submission" date="2014-04" db="EMBL/GenBank/DDBJ databases">
        <authorList>
            <consortium name="DOE Joint Genome Institute"/>
            <person name="Kuo A."/>
            <person name="Tarkka M."/>
            <person name="Buscot F."/>
            <person name="Kohler A."/>
            <person name="Nagy L.G."/>
            <person name="Floudas D."/>
            <person name="Copeland A."/>
            <person name="Barry K.W."/>
            <person name="Cichocki N."/>
            <person name="Veneault-Fourrey C."/>
            <person name="LaButti K."/>
            <person name="Lindquist E.A."/>
            <person name="Lipzen A."/>
            <person name="Lundell T."/>
            <person name="Morin E."/>
            <person name="Murat C."/>
            <person name="Sun H."/>
            <person name="Tunlid A."/>
            <person name="Henrissat B."/>
            <person name="Grigoriev I.V."/>
            <person name="Hibbett D.S."/>
            <person name="Martin F."/>
            <person name="Nordberg H.P."/>
            <person name="Cantor M.N."/>
            <person name="Hua S.X."/>
        </authorList>
    </citation>
    <scope>NUCLEOTIDE SEQUENCE [LARGE SCALE GENOMIC DNA]</scope>
    <source>
        <strain evidence="19 20">F 1598</strain>
    </source>
</reference>
<evidence type="ECO:0000256" key="17">
    <source>
        <dbReference type="SAM" id="Phobius"/>
    </source>
</evidence>
<dbReference type="EMBL" id="KN833053">
    <property type="protein sequence ID" value="KIM74916.1"/>
    <property type="molecule type" value="Genomic_DNA"/>
</dbReference>
<dbReference type="Proteomes" id="UP000054166">
    <property type="component" value="Unassembled WGS sequence"/>
</dbReference>
<keyword evidence="12 17" id="KW-0472">Membrane</keyword>
<dbReference type="GO" id="GO:0005789">
    <property type="term" value="C:endoplasmic reticulum membrane"/>
    <property type="evidence" value="ECO:0007669"/>
    <property type="project" value="UniProtKB-SubCell"/>
</dbReference>
<evidence type="ECO:0000256" key="2">
    <source>
        <dbReference type="ARBA" id="ARBA00004477"/>
    </source>
</evidence>